<evidence type="ECO:0000256" key="5">
    <source>
        <dbReference type="ARBA" id="ARBA00049958"/>
    </source>
</evidence>
<evidence type="ECO:0000256" key="4">
    <source>
        <dbReference type="ARBA" id="ARBA00023014"/>
    </source>
</evidence>
<dbReference type="SUPFAM" id="SSF117916">
    <property type="entry name" value="Fe-S cluster assembly (FSCA) domain-like"/>
    <property type="match status" value="1"/>
</dbReference>
<dbReference type="Gene3D" id="3.30.300.130">
    <property type="entry name" value="Fe-S cluster assembly (FSCA)"/>
    <property type="match status" value="1"/>
</dbReference>
<organism evidence="7 8">
    <name type="scientific">Mycolicibacterium frederiksbergense</name>
    <dbReference type="NCBI Taxonomy" id="117567"/>
    <lineage>
        <taxon>Bacteria</taxon>
        <taxon>Bacillati</taxon>
        <taxon>Actinomycetota</taxon>
        <taxon>Actinomycetes</taxon>
        <taxon>Mycobacteriales</taxon>
        <taxon>Mycobacteriaceae</taxon>
        <taxon>Mycolicibacterium</taxon>
    </lineage>
</organism>
<dbReference type="InterPro" id="IPR036922">
    <property type="entry name" value="Rieske_2Fe-2S_sf"/>
</dbReference>
<dbReference type="EMBL" id="JARXVE010000001">
    <property type="protein sequence ID" value="MDH6193490.1"/>
    <property type="molecule type" value="Genomic_DNA"/>
</dbReference>
<keyword evidence="1" id="KW-0001">2Fe-2S</keyword>
<keyword evidence="3" id="KW-0408">Iron</keyword>
<sequence length="304" mass="31479">MPPVPTPIPDNPEDDTRWRAAGERIQALLDASAAGGPGALQNAEQLVRELTDLYGAALGRLLRIASDSSPELAQVVSEAVAADDLVASLLLVHGLHPHSVQRRVADALDGVRPYLGSHGGDVDLIEVDGTTARLRFTGTCKSCPSSAATLELAIKDAVMAAAPEITSIDVVTDMPEPDLIPAASLLDRVHPNGHRHSSWQPAPVLDELAPGEVGGFAVAGAAVLACRIGAELFVYRDRCPNCARGLAGARLTGTVLQCPHCGSGFDVVHAGIAADDPSGSHLEPIPVLVRAGVRSIALAEEVAS</sequence>
<feature type="domain" description="Rieske" evidence="6">
    <location>
        <begin position="199"/>
        <end position="296"/>
    </location>
</feature>
<dbReference type="PROSITE" id="PS51296">
    <property type="entry name" value="RIESKE"/>
    <property type="match status" value="1"/>
</dbReference>
<evidence type="ECO:0000256" key="1">
    <source>
        <dbReference type="ARBA" id="ARBA00022714"/>
    </source>
</evidence>
<dbReference type="InterPro" id="IPR001075">
    <property type="entry name" value="NIF_FeS_clus_asmbl_NifU_C"/>
</dbReference>
<dbReference type="PANTHER" id="PTHR11178">
    <property type="entry name" value="IRON-SULFUR CLUSTER SCAFFOLD PROTEIN NFU-RELATED"/>
    <property type="match status" value="1"/>
</dbReference>
<dbReference type="SUPFAM" id="SSF50022">
    <property type="entry name" value="ISP domain"/>
    <property type="match status" value="1"/>
</dbReference>
<evidence type="ECO:0000256" key="2">
    <source>
        <dbReference type="ARBA" id="ARBA00022723"/>
    </source>
</evidence>
<comment type="caution">
    <text evidence="7">The sequence shown here is derived from an EMBL/GenBank/DDBJ whole genome shotgun (WGS) entry which is preliminary data.</text>
</comment>
<dbReference type="Proteomes" id="UP001160130">
    <property type="component" value="Unassembled WGS sequence"/>
</dbReference>
<keyword evidence="8" id="KW-1185">Reference proteome</keyword>
<evidence type="ECO:0000313" key="8">
    <source>
        <dbReference type="Proteomes" id="UP001160130"/>
    </source>
</evidence>
<comment type="function">
    <text evidence="5">May be involved in the formation or repair of [Fe-S] clusters present in iron-sulfur proteins.</text>
</comment>
<evidence type="ECO:0000313" key="7">
    <source>
        <dbReference type="EMBL" id="MDH6193490.1"/>
    </source>
</evidence>
<reference evidence="7 8" key="1">
    <citation type="submission" date="2023-04" db="EMBL/GenBank/DDBJ databases">
        <title>Forest soil microbial communities from Buena Vista Peninsula, Colon Province, Panama.</title>
        <authorList>
            <person name="Bouskill N."/>
        </authorList>
    </citation>
    <scope>NUCLEOTIDE SEQUENCE [LARGE SCALE GENOMIC DNA]</scope>
    <source>
        <strain evidence="7 8">AC80</strain>
    </source>
</reference>
<protein>
    <submittedName>
        <fullName evidence="7">Fe-S cluster biogenesis protein NfuA/nitrite reductase/ring-hydroxylating ferredoxin subunit</fullName>
    </submittedName>
</protein>
<dbReference type="RefSeq" id="WP_280830200.1">
    <property type="nucleotide sequence ID" value="NZ_JARXVE010000001.1"/>
</dbReference>
<proteinExistence type="predicted"/>
<evidence type="ECO:0000256" key="3">
    <source>
        <dbReference type="ARBA" id="ARBA00023004"/>
    </source>
</evidence>
<evidence type="ECO:0000259" key="6">
    <source>
        <dbReference type="PROSITE" id="PS51296"/>
    </source>
</evidence>
<accession>A0ABT6KUD1</accession>
<name>A0ABT6KUD1_9MYCO</name>
<keyword evidence="2" id="KW-0479">Metal-binding</keyword>
<keyword evidence="4" id="KW-0411">Iron-sulfur</keyword>
<dbReference type="Pfam" id="PF01106">
    <property type="entry name" value="NifU"/>
    <property type="match status" value="1"/>
</dbReference>
<gene>
    <name evidence="7" type="ORF">M2272_000111</name>
</gene>
<dbReference type="InterPro" id="IPR017941">
    <property type="entry name" value="Rieske_2Fe-2S"/>
</dbReference>
<dbReference type="InterPro" id="IPR034904">
    <property type="entry name" value="FSCA_dom_sf"/>
</dbReference>
<dbReference type="Gene3D" id="2.102.10.10">
    <property type="entry name" value="Rieske [2Fe-2S] iron-sulphur domain"/>
    <property type="match status" value="1"/>
</dbReference>